<dbReference type="Gene3D" id="3.30.360.10">
    <property type="entry name" value="Dihydrodipicolinate Reductase, domain 2"/>
    <property type="match status" value="1"/>
</dbReference>
<dbReference type="InterPro" id="IPR000683">
    <property type="entry name" value="Gfo/Idh/MocA-like_OxRdtase_N"/>
</dbReference>
<evidence type="ECO:0000313" key="3">
    <source>
        <dbReference type="EMBL" id="RHW19292.1"/>
    </source>
</evidence>
<dbReference type="SUPFAM" id="SSF55347">
    <property type="entry name" value="Glyceraldehyde-3-phosphate dehydrogenase-like, C-terminal domain"/>
    <property type="match status" value="1"/>
</dbReference>
<dbReference type="PANTHER" id="PTHR43818">
    <property type="entry name" value="BCDNA.GH03377"/>
    <property type="match status" value="1"/>
</dbReference>
<dbReference type="Pfam" id="PF22725">
    <property type="entry name" value="GFO_IDH_MocA_C3"/>
    <property type="match status" value="1"/>
</dbReference>
<dbReference type="SUPFAM" id="SSF51735">
    <property type="entry name" value="NAD(P)-binding Rossmann-fold domains"/>
    <property type="match status" value="1"/>
</dbReference>
<evidence type="ECO:0000259" key="1">
    <source>
        <dbReference type="Pfam" id="PF01408"/>
    </source>
</evidence>
<dbReference type="RefSeq" id="WP_118862797.1">
    <property type="nucleotide sequence ID" value="NZ_QWLV01000001.1"/>
</dbReference>
<name>A0A396RV69_9SPHN</name>
<keyword evidence="4" id="KW-1185">Reference proteome</keyword>
<sequence length="437" mass="48185">MIDRRTLIGGGVAAAALSAPAMSYARILGANDRLHVAVMGLNGRGSALMKAVAGTPNNELSRLIDVDSTVLKKRAGEAVADGGRAPALDRDYRRALDRKDIDALVVTTPDHWHVKASIDALKAGKHVYVEKPLSLAPAEGEALIAVQQDSGRVLQMGNQQRSSRETQELVGIVREGGLGDIYQADTWYANNRGSIGKGEYAAPPAHLDWDLWQGPRPRGRYRTNLVHYNWHWFWRYGTGETTNNALHELDIARLIMDVGFPEQVSARGSRQFHRGDDWEMYDTLNLELIYPDKRLIRWDGHSCNAQRRYGRDRGVLVYGTKGSAVVDRNGYEMFDLAGKQIAKVEAAAKSATTNTVGAGDLDFRHFANFADTVRGTATRQASPVRDGHVSTTLCHLGNIAYRTGKELRIDPATGRPQDAEAMKLWAVDYEPGWAVTI</sequence>
<dbReference type="Proteomes" id="UP000266693">
    <property type="component" value="Unassembled WGS sequence"/>
</dbReference>
<evidence type="ECO:0000259" key="2">
    <source>
        <dbReference type="Pfam" id="PF22725"/>
    </source>
</evidence>
<dbReference type="InterPro" id="IPR050463">
    <property type="entry name" value="Gfo/Idh/MocA_oxidrdct_glycsds"/>
</dbReference>
<gene>
    <name evidence="3" type="ORF">D1610_04070</name>
</gene>
<dbReference type="Gene3D" id="3.40.50.720">
    <property type="entry name" value="NAD(P)-binding Rossmann-like Domain"/>
    <property type="match status" value="1"/>
</dbReference>
<dbReference type="EMBL" id="QWLV01000001">
    <property type="protein sequence ID" value="RHW19292.1"/>
    <property type="molecule type" value="Genomic_DNA"/>
</dbReference>
<protein>
    <submittedName>
        <fullName evidence="3">Gfo/Idh/MocA family oxidoreductase</fullName>
    </submittedName>
</protein>
<evidence type="ECO:0000313" key="4">
    <source>
        <dbReference type="Proteomes" id="UP000266693"/>
    </source>
</evidence>
<dbReference type="OrthoDB" id="9792935at2"/>
<dbReference type="InterPro" id="IPR036291">
    <property type="entry name" value="NAD(P)-bd_dom_sf"/>
</dbReference>
<dbReference type="Pfam" id="PF01408">
    <property type="entry name" value="GFO_IDH_MocA"/>
    <property type="match status" value="1"/>
</dbReference>
<comment type="caution">
    <text evidence="3">The sequence shown here is derived from an EMBL/GenBank/DDBJ whole genome shotgun (WGS) entry which is preliminary data.</text>
</comment>
<dbReference type="PANTHER" id="PTHR43818:SF5">
    <property type="entry name" value="OXIDOREDUCTASE FAMILY PROTEIN"/>
    <property type="match status" value="1"/>
</dbReference>
<feature type="domain" description="GFO/IDH/MocA-like oxidoreductase" evidence="2">
    <location>
        <begin position="222"/>
        <end position="324"/>
    </location>
</feature>
<dbReference type="GO" id="GO:0000166">
    <property type="term" value="F:nucleotide binding"/>
    <property type="evidence" value="ECO:0007669"/>
    <property type="project" value="InterPro"/>
</dbReference>
<accession>A0A396RV69</accession>
<dbReference type="AlphaFoldDB" id="A0A396RV69"/>
<proteinExistence type="predicted"/>
<dbReference type="InterPro" id="IPR055170">
    <property type="entry name" value="GFO_IDH_MocA-like_dom"/>
</dbReference>
<reference evidence="3 4" key="1">
    <citation type="submission" date="2018-08" db="EMBL/GenBank/DDBJ databases">
        <title>The multiple taxonomic identification of Sphingomonas gilva.</title>
        <authorList>
            <person name="Zhu D."/>
            <person name="Zheng S."/>
        </authorList>
    </citation>
    <scope>NUCLEOTIDE SEQUENCE [LARGE SCALE GENOMIC DNA]</scope>
    <source>
        <strain evidence="3 4">ZDH117</strain>
    </source>
</reference>
<feature type="domain" description="Gfo/Idh/MocA-like oxidoreductase N-terminal" evidence="1">
    <location>
        <begin position="35"/>
        <end position="157"/>
    </location>
</feature>
<organism evidence="3 4">
    <name type="scientific">Sphingomonas gilva</name>
    <dbReference type="NCBI Taxonomy" id="2305907"/>
    <lineage>
        <taxon>Bacteria</taxon>
        <taxon>Pseudomonadati</taxon>
        <taxon>Pseudomonadota</taxon>
        <taxon>Alphaproteobacteria</taxon>
        <taxon>Sphingomonadales</taxon>
        <taxon>Sphingomonadaceae</taxon>
        <taxon>Sphingomonas</taxon>
    </lineage>
</organism>